<dbReference type="InterPro" id="IPR036322">
    <property type="entry name" value="WD40_repeat_dom_sf"/>
</dbReference>
<protein>
    <recommendedName>
        <fullName evidence="4">Nephrocystin 3-like N-terminal domain-containing protein</fullName>
    </recommendedName>
</protein>
<dbReference type="Gene3D" id="3.40.50.300">
    <property type="entry name" value="P-loop containing nucleotide triphosphate hydrolases"/>
    <property type="match status" value="1"/>
</dbReference>
<dbReference type="Pfam" id="PF00400">
    <property type="entry name" value="WD40"/>
    <property type="match status" value="5"/>
</dbReference>
<dbReference type="EMBL" id="KN824298">
    <property type="protein sequence ID" value="KIM27448.1"/>
    <property type="molecule type" value="Genomic_DNA"/>
</dbReference>
<feature type="repeat" description="WD" evidence="3">
    <location>
        <begin position="673"/>
        <end position="714"/>
    </location>
</feature>
<dbReference type="SUPFAM" id="SSF52540">
    <property type="entry name" value="P-loop containing nucleoside triphosphate hydrolases"/>
    <property type="match status" value="1"/>
</dbReference>
<dbReference type="InterPro" id="IPR020472">
    <property type="entry name" value="WD40_PAC1"/>
</dbReference>
<dbReference type="PROSITE" id="PS00678">
    <property type="entry name" value="WD_REPEATS_1"/>
    <property type="match status" value="4"/>
</dbReference>
<dbReference type="InterPro" id="IPR015943">
    <property type="entry name" value="WD40/YVTN_repeat-like_dom_sf"/>
</dbReference>
<feature type="repeat" description="WD" evidence="3">
    <location>
        <begin position="630"/>
        <end position="671"/>
    </location>
</feature>
<dbReference type="InterPro" id="IPR050349">
    <property type="entry name" value="WD_LIS1/nudF_dynein_reg"/>
</dbReference>
<dbReference type="PROSITE" id="PS50082">
    <property type="entry name" value="WD_REPEATS_2"/>
    <property type="match status" value="4"/>
</dbReference>
<feature type="repeat" description="WD" evidence="3">
    <location>
        <begin position="716"/>
        <end position="757"/>
    </location>
</feature>
<feature type="domain" description="Nephrocystin 3-like N-terminal" evidence="4">
    <location>
        <begin position="32"/>
        <end position="203"/>
    </location>
</feature>
<reference evidence="5 6" key="1">
    <citation type="submission" date="2014-04" db="EMBL/GenBank/DDBJ databases">
        <authorList>
            <consortium name="DOE Joint Genome Institute"/>
            <person name="Kuo A."/>
            <person name="Zuccaro A."/>
            <person name="Kohler A."/>
            <person name="Nagy L.G."/>
            <person name="Floudas D."/>
            <person name="Copeland A."/>
            <person name="Barry K.W."/>
            <person name="Cichocki N."/>
            <person name="Veneault-Fourrey C."/>
            <person name="LaButti K."/>
            <person name="Lindquist E.A."/>
            <person name="Lipzen A."/>
            <person name="Lundell T."/>
            <person name="Morin E."/>
            <person name="Murat C."/>
            <person name="Sun H."/>
            <person name="Tunlid A."/>
            <person name="Henrissat B."/>
            <person name="Grigoriev I.V."/>
            <person name="Hibbett D.S."/>
            <person name="Martin F."/>
            <person name="Nordberg H.P."/>
            <person name="Cantor M.N."/>
            <person name="Hua S.X."/>
        </authorList>
    </citation>
    <scope>NUCLEOTIDE SEQUENCE [LARGE SCALE GENOMIC DNA]</scope>
    <source>
        <strain evidence="5 6">MAFF 305830</strain>
    </source>
</reference>
<proteinExistence type="predicted"/>
<evidence type="ECO:0000313" key="6">
    <source>
        <dbReference type="Proteomes" id="UP000054097"/>
    </source>
</evidence>
<dbReference type="STRING" id="933852.A0A0C2WME1"/>
<evidence type="ECO:0000256" key="2">
    <source>
        <dbReference type="ARBA" id="ARBA00022737"/>
    </source>
</evidence>
<keyword evidence="6" id="KW-1185">Reference proteome</keyword>
<evidence type="ECO:0000256" key="3">
    <source>
        <dbReference type="PROSITE-ProRule" id="PRU00221"/>
    </source>
</evidence>
<dbReference type="PANTHER" id="PTHR44129">
    <property type="entry name" value="WD REPEAT-CONTAINING PROTEIN POP1"/>
    <property type="match status" value="1"/>
</dbReference>
<dbReference type="Pfam" id="PF24883">
    <property type="entry name" value="NPHP3_N"/>
    <property type="match status" value="1"/>
</dbReference>
<dbReference type="SUPFAM" id="SSF50978">
    <property type="entry name" value="WD40 repeat-like"/>
    <property type="match status" value="1"/>
</dbReference>
<dbReference type="CDD" id="cd00200">
    <property type="entry name" value="WD40"/>
    <property type="match status" value="1"/>
</dbReference>
<feature type="repeat" description="WD" evidence="3">
    <location>
        <begin position="587"/>
        <end position="628"/>
    </location>
</feature>
<dbReference type="PRINTS" id="PR00320">
    <property type="entry name" value="GPROTEINBRPT"/>
</dbReference>
<dbReference type="AlphaFoldDB" id="A0A0C2WME1"/>
<dbReference type="InterPro" id="IPR019775">
    <property type="entry name" value="WD40_repeat_CS"/>
</dbReference>
<evidence type="ECO:0000259" key="4">
    <source>
        <dbReference type="Pfam" id="PF24883"/>
    </source>
</evidence>
<accession>A0A0C2WME1</accession>
<dbReference type="OrthoDB" id="538223at2759"/>
<dbReference type="SMART" id="SM00320">
    <property type="entry name" value="WD40"/>
    <property type="match status" value="5"/>
</dbReference>
<dbReference type="PROSITE" id="PS50294">
    <property type="entry name" value="WD_REPEATS_REGION"/>
    <property type="match status" value="4"/>
</dbReference>
<dbReference type="InterPro" id="IPR056884">
    <property type="entry name" value="NPHP3-like_N"/>
</dbReference>
<keyword evidence="1 3" id="KW-0853">WD repeat</keyword>
<organism evidence="5 6">
    <name type="scientific">Serendipita vermifera MAFF 305830</name>
    <dbReference type="NCBI Taxonomy" id="933852"/>
    <lineage>
        <taxon>Eukaryota</taxon>
        <taxon>Fungi</taxon>
        <taxon>Dikarya</taxon>
        <taxon>Basidiomycota</taxon>
        <taxon>Agaricomycotina</taxon>
        <taxon>Agaricomycetes</taxon>
        <taxon>Sebacinales</taxon>
        <taxon>Serendipitaceae</taxon>
        <taxon>Serendipita</taxon>
    </lineage>
</organism>
<gene>
    <name evidence="5" type="ORF">M408DRAFT_71064</name>
</gene>
<sequence length="827" mass="92151">MRLSREERSILAGLKVKGLECGSPVQGCIKGTRKAILNEIHRWAVDFNAPNILFLKGYPGVGKSAIAAEVADQLATLGRLGSSFFFQRQKAVDLTPHALWRTVAYDLSRRHSSVRKAVILKLEEDTISPTTSNLESLFRHFIREPLMKSTDIPKARLPVVVIDALDECGGLEGPQSAHRKALMKTLRDWSQLHTKFKLVVTSRRENDIERLFSTTNHHLIEILAGEVVDVQSSEDIKTFLIEELRNIAAQYALSLPQTNWPDAETIDLLVYMAAGLFIWAQTVIKFISLGEPRRRLNQVLEGRAKGNIDDLYDQILKTSFSGEEDIEDFHTIVGAIILMQAPLSFTSIAQLLDMNRSNMEHICIRLQSVLEYHKDLRFYHQSFVDFLLNRDRCTPGFLIKPDCERRKLTLACFKVLNKELRFNICGVESSHLKNADIPGLASRADKFISPHLMYSSLWWASHLAETRSDTEIFVLVEDFMHKQFLFWLEVLSISQRVNLGSQMLFSLVDWIKTYRHTEAIELGHDMQKFVATFARVISESVTHIYVSALPFSPSVSTVWKRYASEYGQTIRVASGGLGDWPALQLALAGHTSSVEAVAFSPDGKLIVSGSYDRTIRIWDAETGAVAAGPLDGHRDWVSSVAFSPDGKRITSGSGDATILVWDAETGAVVIGPLKGHSDWVRSVAFSPDGKRIVSGSYDKTIRVWNAETGAVVAGPLKGHNSPINSVAFSPDGKCIVSGSDDRAIRVWDAETGTVVSSPLEDRGVSSVIFSPDGRRIVSGSSNGAIRSLNGLSYKIQVYSLFHYYADFFPLMTSFRIQVYSHQLSVTV</sequence>
<reference evidence="6" key="2">
    <citation type="submission" date="2015-01" db="EMBL/GenBank/DDBJ databases">
        <title>Evolutionary Origins and Diversification of the Mycorrhizal Mutualists.</title>
        <authorList>
            <consortium name="DOE Joint Genome Institute"/>
            <consortium name="Mycorrhizal Genomics Consortium"/>
            <person name="Kohler A."/>
            <person name="Kuo A."/>
            <person name="Nagy L.G."/>
            <person name="Floudas D."/>
            <person name="Copeland A."/>
            <person name="Barry K.W."/>
            <person name="Cichocki N."/>
            <person name="Veneault-Fourrey C."/>
            <person name="LaButti K."/>
            <person name="Lindquist E.A."/>
            <person name="Lipzen A."/>
            <person name="Lundell T."/>
            <person name="Morin E."/>
            <person name="Murat C."/>
            <person name="Riley R."/>
            <person name="Ohm R."/>
            <person name="Sun H."/>
            <person name="Tunlid A."/>
            <person name="Henrissat B."/>
            <person name="Grigoriev I.V."/>
            <person name="Hibbett D.S."/>
            <person name="Martin F."/>
        </authorList>
    </citation>
    <scope>NUCLEOTIDE SEQUENCE [LARGE SCALE GENOMIC DNA]</scope>
    <source>
        <strain evidence="6">MAFF 305830</strain>
    </source>
</reference>
<keyword evidence="2" id="KW-0677">Repeat</keyword>
<dbReference type="InterPro" id="IPR001680">
    <property type="entry name" value="WD40_rpt"/>
</dbReference>
<dbReference type="Proteomes" id="UP000054097">
    <property type="component" value="Unassembled WGS sequence"/>
</dbReference>
<dbReference type="InterPro" id="IPR027417">
    <property type="entry name" value="P-loop_NTPase"/>
</dbReference>
<evidence type="ECO:0000313" key="5">
    <source>
        <dbReference type="EMBL" id="KIM27448.1"/>
    </source>
</evidence>
<dbReference type="Gene3D" id="2.130.10.10">
    <property type="entry name" value="YVTN repeat-like/Quinoprotein amine dehydrogenase"/>
    <property type="match status" value="2"/>
</dbReference>
<evidence type="ECO:0000256" key="1">
    <source>
        <dbReference type="ARBA" id="ARBA00022574"/>
    </source>
</evidence>
<name>A0A0C2WME1_SERVB</name>
<dbReference type="HOGENOM" id="CLU_000288_6_0_1"/>